<evidence type="ECO:0000256" key="1">
    <source>
        <dbReference type="ARBA" id="ARBA00001947"/>
    </source>
</evidence>
<dbReference type="PANTHER" id="PTHR43350">
    <property type="entry name" value="NAD-DEPENDENT ALCOHOL DEHYDROGENASE"/>
    <property type="match status" value="1"/>
</dbReference>
<evidence type="ECO:0000256" key="2">
    <source>
        <dbReference type="ARBA" id="ARBA00008072"/>
    </source>
</evidence>
<evidence type="ECO:0000313" key="7">
    <source>
        <dbReference type="Proteomes" id="UP000606044"/>
    </source>
</evidence>
<dbReference type="Proteomes" id="UP000606044">
    <property type="component" value="Unassembled WGS sequence"/>
</dbReference>
<evidence type="ECO:0000256" key="5">
    <source>
        <dbReference type="ARBA" id="ARBA00023002"/>
    </source>
</evidence>
<reference evidence="6" key="1">
    <citation type="journal article" date="2014" name="Int. J. Syst. Evol. Microbiol.">
        <title>Complete genome sequence of Corynebacterium casei LMG S-19264T (=DSM 44701T), isolated from a smear-ripened cheese.</title>
        <authorList>
            <consortium name="US DOE Joint Genome Institute (JGI-PGF)"/>
            <person name="Walter F."/>
            <person name="Albersmeier A."/>
            <person name="Kalinowski J."/>
            <person name="Ruckert C."/>
        </authorList>
    </citation>
    <scope>NUCLEOTIDE SEQUENCE</scope>
    <source>
        <strain evidence="6">CCM 7897</strain>
    </source>
</reference>
<gene>
    <name evidence="6" type="ORF">GCM10007301_02690</name>
</gene>
<keyword evidence="3" id="KW-0479">Metal-binding</keyword>
<comment type="caution">
    <text evidence="6">The sequence shown here is derived from an EMBL/GenBank/DDBJ whole genome shotgun (WGS) entry which is preliminary data.</text>
</comment>
<reference evidence="6" key="2">
    <citation type="submission" date="2020-09" db="EMBL/GenBank/DDBJ databases">
        <authorList>
            <person name="Sun Q."/>
            <person name="Sedlacek I."/>
        </authorList>
    </citation>
    <scope>NUCLEOTIDE SEQUENCE</scope>
    <source>
        <strain evidence="6">CCM 7897</strain>
    </source>
</reference>
<evidence type="ECO:0000256" key="3">
    <source>
        <dbReference type="ARBA" id="ARBA00022723"/>
    </source>
</evidence>
<dbReference type="InterPro" id="IPR011032">
    <property type="entry name" value="GroES-like_sf"/>
</dbReference>
<keyword evidence="7" id="KW-1185">Reference proteome</keyword>
<comment type="cofactor">
    <cofactor evidence="1">
        <name>Zn(2+)</name>
        <dbReference type="ChEBI" id="CHEBI:29105"/>
    </cofactor>
</comment>
<evidence type="ECO:0000256" key="4">
    <source>
        <dbReference type="ARBA" id="ARBA00022833"/>
    </source>
</evidence>
<dbReference type="SUPFAM" id="SSF50129">
    <property type="entry name" value="GroES-like"/>
    <property type="match status" value="1"/>
</dbReference>
<dbReference type="RefSeq" id="WP_244644075.1">
    <property type="nucleotide sequence ID" value="NZ_BMCT01000001.1"/>
</dbReference>
<keyword evidence="5" id="KW-0560">Oxidoreductase</keyword>
<dbReference type="GO" id="GO:0016491">
    <property type="term" value="F:oxidoreductase activity"/>
    <property type="evidence" value="ECO:0007669"/>
    <property type="project" value="UniProtKB-KW"/>
</dbReference>
<accession>A0A917BIU3</accession>
<dbReference type="AlphaFoldDB" id="A0A917BIU3"/>
<dbReference type="GO" id="GO:0046872">
    <property type="term" value="F:metal ion binding"/>
    <property type="evidence" value="ECO:0007669"/>
    <property type="project" value="UniProtKB-KW"/>
</dbReference>
<protein>
    <submittedName>
        <fullName evidence="6">Dehydrogenase</fullName>
    </submittedName>
</protein>
<dbReference type="PANTHER" id="PTHR43350:SF19">
    <property type="entry name" value="D-GULOSIDE 3-DEHYDROGENASE"/>
    <property type="match status" value="1"/>
</dbReference>
<keyword evidence="4" id="KW-0862">Zinc</keyword>
<organism evidence="6 7">
    <name type="scientific">Azorhizobium oxalatiphilum</name>
    <dbReference type="NCBI Taxonomy" id="980631"/>
    <lineage>
        <taxon>Bacteria</taxon>
        <taxon>Pseudomonadati</taxon>
        <taxon>Pseudomonadota</taxon>
        <taxon>Alphaproteobacteria</taxon>
        <taxon>Hyphomicrobiales</taxon>
        <taxon>Xanthobacteraceae</taxon>
        <taxon>Azorhizobium</taxon>
    </lineage>
</organism>
<dbReference type="CDD" id="cd08255">
    <property type="entry name" value="2-desacetyl-2-hydroxyethyl_bacteriochlorophyllide_like"/>
    <property type="match status" value="1"/>
</dbReference>
<sequence>MKAQIAPDRSADTHASASALWYVEPRRADLRREPLPDLASDELLVATEWSALSRGTERLVFSGRISADQGAQMRAPMQGGEFPFPVKYGYCTVGRVEAGSPRFLGRHVFVLHPHQDRFVVKRDDVLVVPDGVPARRATLAANMETALNALWDSGAGAGDRIVVVGAGLIGLLITFLAARLPGAEVTAVDPDHGRAKLVHGFGARFAQNTQALGEADVVFHTSACSEGLNAAIACCGSEATLVEVSWYGDRDVTLSLGGSFHARRLRLVSSQVGAVPPGRAPRWSPRRRLAKALDLLADPRLDALITEEVAFADLPGALERILGDAPHGVATVVRYP</sequence>
<comment type="similarity">
    <text evidence="2">Belongs to the zinc-containing alcohol dehydrogenase family.</text>
</comment>
<dbReference type="Gene3D" id="3.90.180.10">
    <property type="entry name" value="Medium-chain alcohol dehydrogenases, catalytic domain"/>
    <property type="match status" value="1"/>
</dbReference>
<dbReference type="EMBL" id="BMCT01000001">
    <property type="protein sequence ID" value="GGF46654.1"/>
    <property type="molecule type" value="Genomic_DNA"/>
</dbReference>
<name>A0A917BIU3_9HYPH</name>
<dbReference type="InterPro" id="IPR036291">
    <property type="entry name" value="NAD(P)-bd_dom_sf"/>
</dbReference>
<evidence type="ECO:0000313" key="6">
    <source>
        <dbReference type="EMBL" id="GGF46654.1"/>
    </source>
</evidence>
<proteinExistence type="inferred from homology"/>
<dbReference type="SUPFAM" id="SSF51735">
    <property type="entry name" value="NAD(P)-binding Rossmann-fold domains"/>
    <property type="match status" value="1"/>
</dbReference>